<dbReference type="EMBL" id="JAHESF010000031">
    <property type="protein sequence ID" value="MBT1699914.1"/>
    <property type="molecule type" value="Genomic_DNA"/>
</dbReference>
<dbReference type="NCBIfam" id="TIGR03519">
    <property type="entry name" value="T9SS_PorP_fam"/>
    <property type="match status" value="1"/>
</dbReference>
<reference evidence="1 2" key="1">
    <citation type="submission" date="2021-05" db="EMBL/GenBank/DDBJ databases">
        <title>A Polyphasic approach of four new species of the genus Ohtaekwangia: Ohtaekwangia histidinii sp. nov., Ohtaekwangia cretensis sp. nov., Ohtaekwangia indiensis sp. nov., Ohtaekwangia reichenbachii sp. nov. from diverse environment.</title>
        <authorList>
            <person name="Octaviana S."/>
        </authorList>
    </citation>
    <scope>NUCLEOTIDE SEQUENCE [LARGE SCALE GENOMIC DNA]</scope>
    <source>
        <strain evidence="1 2">PWU4</strain>
    </source>
</reference>
<keyword evidence="2" id="KW-1185">Reference proteome</keyword>
<dbReference type="InterPro" id="IPR019861">
    <property type="entry name" value="PorP/SprF_Bacteroidetes"/>
</dbReference>
<evidence type="ECO:0000313" key="1">
    <source>
        <dbReference type="EMBL" id="MBT1699914.1"/>
    </source>
</evidence>
<sequence>MLIHCLTHGRTIAQNYAVYNSYYLNPYLYNPAEVATEYSYLFVNHRQQWMGIEGAPELTTVSFNTMINESRAGIGVKASSFKRGLLTTSDFLFTYAYSVSLNQKSNMYFGLSGGAISNTIDISQADPMDPAIANYLANNMQPAANFGMVIKSATGLNFGVTLPQLFAPKFNSAGSFVNTTTSPLDNVVISTSFKRKVEGKIVSRRKRGVRAKVKTNDAYAPLEFYAFYKYSKAGNNQFEVMGKLNLSQNFWLGAAYRQSYGPTGSLGFSINRFLLSYSYEPGNQPEAAFSRGTHEMQLGLRIGKPKKYRREAPVLRSTIRVANEQHSARFQHKEEDPDDLRDQGAVKKKYYVVIRAFGDFTAADIYKKKLINEKYNANVFYNEADKKYYVHVFETTKAAEAHEETRNLKHYSKLREARVLIVTIKEE</sequence>
<organism evidence="1 2">
    <name type="scientific">Chryseosolibacter histidini</name>
    <dbReference type="NCBI Taxonomy" id="2782349"/>
    <lineage>
        <taxon>Bacteria</taxon>
        <taxon>Pseudomonadati</taxon>
        <taxon>Bacteroidota</taxon>
        <taxon>Cytophagia</taxon>
        <taxon>Cytophagales</taxon>
        <taxon>Chryseotaleaceae</taxon>
        <taxon>Chryseosolibacter</taxon>
    </lineage>
</organism>
<gene>
    <name evidence="1" type="ORF">KK083_23710</name>
</gene>
<proteinExistence type="predicted"/>
<evidence type="ECO:0000313" key="2">
    <source>
        <dbReference type="Proteomes" id="UP001319200"/>
    </source>
</evidence>
<dbReference type="Pfam" id="PF11751">
    <property type="entry name" value="PorP_SprF"/>
    <property type="match status" value="1"/>
</dbReference>
<accession>A0AAP2DSW6</accession>
<dbReference type="AlphaFoldDB" id="A0AAP2DSW6"/>
<protein>
    <submittedName>
        <fullName evidence="1">PorP/SprF family type IX secretion system membrane protein</fullName>
    </submittedName>
</protein>
<comment type="caution">
    <text evidence="1">The sequence shown here is derived from an EMBL/GenBank/DDBJ whole genome shotgun (WGS) entry which is preliminary data.</text>
</comment>
<dbReference type="Proteomes" id="UP001319200">
    <property type="component" value="Unassembled WGS sequence"/>
</dbReference>
<name>A0AAP2DSW6_9BACT</name>